<keyword evidence="1" id="KW-0812">Transmembrane</keyword>
<proteinExistence type="predicted"/>
<organism evidence="2">
    <name type="scientific">Eiseniibacteriota bacterium</name>
    <dbReference type="NCBI Taxonomy" id="2212470"/>
    <lineage>
        <taxon>Bacteria</taxon>
        <taxon>Candidatus Eiseniibacteriota</taxon>
    </lineage>
</organism>
<keyword evidence="1" id="KW-0472">Membrane</keyword>
<reference evidence="2" key="1">
    <citation type="journal article" date="2020" name="mSystems">
        <title>Genome- and Community-Level Interaction Insights into Carbon Utilization and Element Cycling Functions of Hydrothermarchaeota in Hydrothermal Sediment.</title>
        <authorList>
            <person name="Zhou Z."/>
            <person name="Liu Y."/>
            <person name="Xu W."/>
            <person name="Pan J."/>
            <person name="Luo Z.H."/>
            <person name="Li M."/>
        </authorList>
    </citation>
    <scope>NUCLEOTIDE SEQUENCE [LARGE SCALE GENOMIC DNA]</scope>
    <source>
        <strain evidence="2">SpSt-381</strain>
    </source>
</reference>
<feature type="transmembrane region" description="Helical" evidence="1">
    <location>
        <begin position="175"/>
        <end position="193"/>
    </location>
</feature>
<protein>
    <submittedName>
        <fullName evidence="2">Uncharacterized protein</fullName>
    </submittedName>
</protein>
<feature type="transmembrane region" description="Helical" evidence="1">
    <location>
        <begin position="125"/>
        <end position="141"/>
    </location>
</feature>
<dbReference type="EMBL" id="DSQF01000022">
    <property type="protein sequence ID" value="HGZ43996.1"/>
    <property type="molecule type" value="Genomic_DNA"/>
</dbReference>
<comment type="caution">
    <text evidence="2">The sequence shown here is derived from an EMBL/GenBank/DDBJ whole genome shotgun (WGS) entry which is preliminary data.</text>
</comment>
<gene>
    <name evidence="2" type="ORF">ENR23_11360</name>
</gene>
<sequence>MSFLEAWSLPSIEIALLALPALCLAVPLLVPGARVAALAALATAAACAGTPLLDAPAPLRAGWVLLWAAIGVGLWRAPAPRAAPPGRGAGLEAAAIGLAVGGGLFAVLAFAAARQDLPAPLTRRLSLGLMLIGLGLLHLMLRRHVVRASAGFAALAFGVQVMEGAARGVAVPPPAGVGASALLAGALAAGLAFRVGEARRRHAGSAWVSDAHDLHD</sequence>
<evidence type="ECO:0000256" key="1">
    <source>
        <dbReference type="SAM" id="Phobius"/>
    </source>
</evidence>
<feature type="transmembrane region" description="Helical" evidence="1">
    <location>
        <begin position="89"/>
        <end position="113"/>
    </location>
</feature>
<accession>A0A832I3C1</accession>
<dbReference type="AlphaFoldDB" id="A0A832I3C1"/>
<evidence type="ECO:0000313" key="2">
    <source>
        <dbReference type="EMBL" id="HGZ43996.1"/>
    </source>
</evidence>
<keyword evidence="1" id="KW-1133">Transmembrane helix</keyword>
<name>A0A832I3C1_UNCEI</name>
<feature type="transmembrane region" description="Helical" evidence="1">
    <location>
        <begin position="60"/>
        <end position="77"/>
    </location>
</feature>